<proteinExistence type="predicted"/>
<feature type="transmembrane region" description="Helical" evidence="5">
    <location>
        <begin position="12"/>
        <end position="33"/>
    </location>
</feature>
<gene>
    <name evidence="7" type="primary">Cnig_chr_V.g21950</name>
    <name evidence="7" type="ORF">B9Z55_021950</name>
</gene>
<feature type="transmembrane region" description="Helical" evidence="5">
    <location>
        <begin position="222"/>
        <end position="243"/>
    </location>
</feature>
<dbReference type="EMBL" id="PDUG01000005">
    <property type="protein sequence ID" value="PIC30845.1"/>
    <property type="molecule type" value="Genomic_DNA"/>
</dbReference>
<dbReference type="GO" id="GO:0016020">
    <property type="term" value="C:membrane"/>
    <property type="evidence" value="ECO:0007669"/>
    <property type="project" value="UniProtKB-SubCell"/>
</dbReference>
<dbReference type="InterPro" id="IPR017452">
    <property type="entry name" value="GPCR_Rhodpsn_7TM"/>
</dbReference>
<organism evidence="7 8">
    <name type="scientific">Caenorhabditis nigoni</name>
    <dbReference type="NCBI Taxonomy" id="1611254"/>
    <lineage>
        <taxon>Eukaryota</taxon>
        <taxon>Metazoa</taxon>
        <taxon>Ecdysozoa</taxon>
        <taxon>Nematoda</taxon>
        <taxon>Chromadorea</taxon>
        <taxon>Rhabditida</taxon>
        <taxon>Rhabditina</taxon>
        <taxon>Rhabditomorpha</taxon>
        <taxon>Rhabditoidea</taxon>
        <taxon>Rhabditidae</taxon>
        <taxon>Peloderinae</taxon>
        <taxon>Caenorhabditis</taxon>
    </lineage>
</organism>
<evidence type="ECO:0000256" key="5">
    <source>
        <dbReference type="SAM" id="Phobius"/>
    </source>
</evidence>
<evidence type="ECO:0000313" key="8">
    <source>
        <dbReference type="Proteomes" id="UP000230233"/>
    </source>
</evidence>
<dbReference type="OrthoDB" id="5825876at2759"/>
<evidence type="ECO:0000256" key="2">
    <source>
        <dbReference type="ARBA" id="ARBA00022692"/>
    </source>
</evidence>
<feature type="transmembrane region" description="Helical" evidence="5">
    <location>
        <begin position="183"/>
        <end position="201"/>
    </location>
</feature>
<evidence type="ECO:0000313" key="7">
    <source>
        <dbReference type="EMBL" id="PIC30845.1"/>
    </source>
</evidence>
<keyword evidence="3 5" id="KW-1133">Transmembrane helix</keyword>
<keyword evidence="8" id="KW-1185">Reference proteome</keyword>
<keyword evidence="2 5" id="KW-0812">Transmembrane</keyword>
<dbReference type="PANTHER" id="PTHR23018:SF5">
    <property type="entry name" value="G_PROTEIN_RECEP_F1_2 DOMAIN-CONTAINING PROTEIN"/>
    <property type="match status" value="1"/>
</dbReference>
<dbReference type="Gene3D" id="1.20.1070.10">
    <property type="entry name" value="Rhodopsin 7-helix transmembrane proteins"/>
    <property type="match status" value="1"/>
</dbReference>
<comment type="subcellular location">
    <subcellularLocation>
        <location evidence="1">Membrane</location>
    </subcellularLocation>
</comment>
<accession>A0A2G5TU66</accession>
<evidence type="ECO:0000256" key="1">
    <source>
        <dbReference type="ARBA" id="ARBA00004370"/>
    </source>
</evidence>
<keyword evidence="4 5" id="KW-0472">Membrane</keyword>
<dbReference type="Pfam" id="PF03383">
    <property type="entry name" value="Serpentine_r_xa"/>
    <property type="match status" value="1"/>
</dbReference>
<evidence type="ECO:0000256" key="4">
    <source>
        <dbReference type="ARBA" id="ARBA00023136"/>
    </source>
</evidence>
<evidence type="ECO:0000256" key="3">
    <source>
        <dbReference type="ARBA" id="ARBA00022989"/>
    </source>
</evidence>
<feature type="transmembrane region" description="Helical" evidence="5">
    <location>
        <begin position="89"/>
        <end position="110"/>
    </location>
</feature>
<feature type="transmembrane region" description="Helical" evidence="5">
    <location>
        <begin position="45"/>
        <end position="69"/>
    </location>
</feature>
<feature type="transmembrane region" description="Helical" evidence="5">
    <location>
        <begin position="131"/>
        <end position="151"/>
    </location>
</feature>
<dbReference type="AlphaFoldDB" id="A0A2G5TU66"/>
<dbReference type="SUPFAM" id="SSF81321">
    <property type="entry name" value="Family A G protein-coupled receptor-like"/>
    <property type="match status" value="1"/>
</dbReference>
<comment type="caution">
    <text evidence="7">The sequence shown here is derived from an EMBL/GenBank/DDBJ whole genome shotgun (WGS) entry which is preliminary data.</text>
</comment>
<evidence type="ECO:0000259" key="6">
    <source>
        <dbReference type="PROSITE" id="PS50262"/>
    </source>
</evidence>
<name>A0A2G5TU66_9PELO</name>
<reference evidence="8" key="1">
    <citation type="submission" date="2017-10" db="EMBL/GenBank/DDBJ databases">
        <title>Rapid genome shrinkage in a self-fertile nematode reveals novel sperm competition proteins.</title>
        <authorList>
            <person name="Yin D."/>
            <person name="Schwarz E.M."/>
            <person name="Thomas C.G."/>
            <person name="Felde R.L."/>
            <person name="Korf I.F."/>
            <person name="Cutter A.D."/>
            <person name="Schartner C.M."/>
            <person name="Ralston E.J."/>
            <person name="Meyer B.J."/>
            <person name="Haag E.S."/>
        </authorList>
    </citation>
    <scope>NUCLEOTIDE SEQUENCE [LARGE SCALE GENOMIC DNA]</scope>
    <source>
        <strain evidence="8">JU1422</strain>
    </source>
</reference>
<sequence>MSVLWSLLPSQTLFLITILFFLLYDGTLLSTVVHKRFFKKEKGPFAYIVYMTSCGLISKVSILFMVVAWPIVEFLNIGYEVYRQAVGELVTLIFTFSYLFPMFLSLLMTIHRIVIFVTPMKAARVFSEPKLLIYSSLIAIVILVWLLIPFYSDCTMNFKALTSRLESACDPGRHPITLFQNMYLIYVPFGSVALMVIYLVIRRFSNKNGSDTTNHQAKRETAMIRQVSFIVIYLSVYELIYLHLRWFPEHFESFPIEIQSMSYMLRLFAIASLNFMVYFVVTKSTRRLFLNAIGWKESNKVGVQAVSASVT</sequence>
<dbReference type="PROSITE" id="PS50262">
    <property type="entry name" value="G_PROTEIN_RECEP_F1_2"/>
    <property type="match status" value="1"/>
</dbReference>
<protein>
    <recommendedName>
        <fullName evidence="6">G-protein coupled receptors family 1 profile domain-containing protein</fullName>
    </recommendedName>
</protein>
<dbReference type="InterPro" id="IPR005047">
    <property type="entry name" value="7TM_GPCR_serpentine_rcpt_Srxa"/>
</dbReference>
<feature type="domain" description="G-protein coupled receptors family 1 profile" evidence="6">
    <location>
        <begin position="26"/>
        <end position="278"/>
    </location>
</feature>
<dbReference type="PANTHER" id="PTHR23018">
    <property type="entry name" value="SERPENTINE RECEPTOR, CLASS XA-RELATED"/>
    <property type="match status" value="1"/>
</dbReference>
<feature type="transmembrane region" description="Helical" evidence="5">
    <location>
        <begin position="263"/>
        <end position="281"/>
    </location>
</feature>
<dbReference type="Proteomes" id="UP000230233">
    <property type="component" value="Chromosome V"/>
</dbReference>
<dbReference type="STRING" id="1611254.A0A2G5TU66"/>